<evidence type="ECO:0000256" key="2">
    <source>
        <dbReference type="ARBA" id="ARBA00023125"/>
    </source>
</evidence>
<accession>A0A841AKU2</accession>
<dbReference type="Proteomes" id="UP000536685">
    <property type="component" value="Unassembled WGS sequence"/>
</dbReference>
<keyword evidence="1" id="KW-0805">Transcription regulation</keyword>
<keyword evidence="6" id="KW-1185">Reference proteome</keyword>
<proteinExistence type="predicted"/>
<keyword evidence="3" id="KW-0804">Transcription</keyword>
<dbReference type="InterPro" id="IPR035418">
    <property type="entry name" value="AraC-bd_2"/>
</dbReference>
<dbReference type="GO" id="GO:0003700">
    <property type="term" value="F:DNA-binding transcription factor activity"/>
    <property type="evidence" value="ECO:0007669"/>
    <property type="project" value="InterPro"/>
</dbReference>
<dbReference type="AlphaFoldDB" id="A0A841AKU2"/>
<dbReference type="InterPro" id="IPR018060">
    <property type="entry name" value="HTH_AraC"/>
</dbReference>
<organism evidence="5 6">
    <name type="scientific">Conyzicola lurida</name>
    <dbReference type="NCBI Taxonomy" id="1172621"/>
    <lineage>
        <taxon>Bacteria</taxon>
        <taxon>Bacillati</taxon>
        <taxon>Actinomycetota</taxon>
        <taxon>Actinomycetes</taxon>
        <taxon>Micrococcales</taxon>
        <taxon>Microbacteriaceae</taxon>
        <taxon>Conyzicola</taxon>
    </lineage>
</organism>
<evidence type="ECO:0000259" key="4">
    <source>
        <dbReference type="PROSITE" id="PS01124"/>
    </source>
</evidence>
<dbReference type="InterPro" id="IPR020449">
    <property type="entry name" value="Tscrpt_reg_AraC-type_HTH"/>
</dbReference>
<dbReference type="InterPro" id="IPR009057">
    <property type="entry name" value="Homeodomain-like_sf"/>
</dbReference>
<evidence type="ECO:0000256" key="1">
    <source>
        <dbReference type="ARBA" id="ARBA00023015"/>
    </source>
</evidence>
<dbReference type="Pfam" id="PF12833">
    <property type="entry name" value="HTH_18"/>
    <property type="match status" value="1"/>
</dbReference>
<comment type="caution">
    <text evidence="5">The sequence shown here is derived from an EMBL/GenBank/DDBJ whole genome shotgun (WGS) entry which is preliminary data.</text>
</comment>
<evidence type="ECO:0000256" key="3">
    <source>
        <dbReference type="ARBA" id="ARBA00023163"/>
    </source>
</evidence>
<name>A0A841AKU2_9MICO</name>
<dbReference type="PROSITE" id="PS01124">
    <property type="entry name" value="HTH_ARAC_FAMILY_2"/>
    <property type="match status" value="1"/>
</dbReference>
<evidence type="ECO:0000313" key="5">
    <source>
        <dbReference type="EMBL" id="MBB5843014.1"/>
    </source>
</evidence>
<dbReference type="PROSITE" id="PS00041">
    <property type="entry name" value="HTH_ARAC_FAMILY_1"/>
    <property type="match status" value="1"/>
</dbReference>
<dbReference type="InterPro" id="IPR018062">
    <property type="entry name" value="HTH_AraC-typ_CS"/>
</dbReference>
<dbReference type="PANTHER" id="PTHR46796:SF6">
    <property type="entry name" value="ARAC SUBFAMILY"/>
    <property type="match status" value="1"/>
</dbReference>
<feature type="domain" description="HTH araC/xylS-type" evidence="4">
    <location>
        <begin position="196"/>
        <end position="297"/>
    </location>
</feature>
<dbReference type="Gene3D" id="1.10.10.60">
    <property type="entry name" value="Homeodomain-like"/>
    <property type="match status" value="1"/>
</dbReference>
<dbReference type="GO" id="GO:0043565">
    <property type="term" value="F:sequence-specific DNA binding"/>
    <property type="evidence" value="ECO:0007669"/>
    <property type="project" value="InterPro"/>
</dbReference>
<dbReference type="InterPro" id="IPR050204">
    <property type="entry name" value="AraC_XylS_family_regulators"/>
</dbReference>
<dbReference type="SUPFAM" id="SSF46689">
    <property type="entry name" value="Homeodomain-like"/>
    <property type="match status" value="1"/>
</dbReference>
<dbReference type="Pfam" id="PF14525">
    <property type="entry name" value="AraC_binding_2"/>
    <property type="match status" value="1"/>
</dbReference>
<reference evidence="5 6" key="1">
    <citation type="submission" date="2020-08" db="EMBL/GenBank/DDBJ databases">
        <title>Sequencing the genomes of 1000 actinobacteria strains.</title>
        <authorList>
            <person name="Klenk H.-P."/>
        </authorList>
    </citation>
    <scope>NUCLEOTIDE SEQUENCE [LARGE SCALE GENOMIC DNA]</scope>
    <source>
        <strain evidence="5 6">DSM 105784</strain>
    </source>
</reference>
<sequence>MNTKKVVEVVFLQRAQRTSDGFSPAAATMVSSKTLGPVQLAQVRAPADRDDAGAGYTDPKDAFVWAFVTSGAIVSHRGSLAIPCDAGHLAVSHMPQVSGFEITPDFRCLSIRIARTALPLTAAEVQAISTTTFILQEGAPRLLGSMGSYVMALRDPLGAASEAAFAQSVIDLTRAFVDDVLDQRTDPAVERRMLLGRARDYIGRWAVNPSTTPSMVAERVGVSVRTLQKLFERDGSTVAEEIHRVRLTHARTMLERSTPTAFSIREIAERSGFGSASAFSRAFAQRYGRSPRDWRAGESTVSAD</sequence>
<keyword evidence="2 5" id="KW-0238">DNA-binding</keyword>
<dbReference type="PRINTS" id="PR00032">
    <property type="entry name" value="HTHARAC"/>
</dbReference>
<dbReference type="PANTHER" id="PTHR46796">
    <property type="entry name" value="HTH-TYPE TRANSCRIPTIONAL ACTIVATOR RHAS-RELATED"/>
    <property type="match status" value="1"/>
</dbReference>
<dbReference type="EMBL" id="JACHMJ010000001">
    <property type="protein sequence ID" value="MBB5843014.1"/>
    <property type="molecule type" value="Genomic_DNA"/>
</dbReference>
<gene>
    <name evidence="5" type="ORF">HD599_001337</name>
</gene>
<dbReference type="SMART" id="SM00342">
    <property type="entry name" value="HTH_ARAC"/>
    <property type="match status" value="1"/>
</dbReference>
<evidence type="ECO:0000313" key="6">
    <source>
        <dbReference type="Proteomes" id="UP000536685"/>
    </source>
</evidence>
<dbReference type="RefSeq" id="WP_184235027.1">
    <property type="nucleotide sequence ID" value="NZ_JACHMJ010000001.1"/>
</dbReference>
<protein>
    <submittedName>
        <fullName evidence="5">AraC-like DNA-binding protein</fullName>
    </submittedName>
</protein>